<evidence type="ECO:0000256" key="3">
    <source>
        <dbReference type="ARBA" id="ARBA00012646"/>
    </source>
</evidence>
<evidence type="ECO:0000256" key="1">
    <source>
        <dbReference type="ARBA" id="ARBA00000032"/>
    </source>
</evidence>
<dbReference type="InterPro" id="IPR033379">
    <property type="entry name" value="Acid_Pase_AS"/>
</dbReference>
<organism evidence="10 11">
    <name type="scientific">Brassicogethes aeneus</name>
    <name type="common">Rape pollen beetle</name>
    <name type="synonym">Meligethes aeneus</name>
    <dbReference type="NCBI Taxonomy" id="1431903"/>
    <lineage>
        <taxon>Eukaryota</taxon>
        <taxon>Metazoa</taxon>
        <taxon>Ecdysozoa</taxon>
        <taxon>Arthropoda</taxon>
        <taxon>Hexapoda</taxon>
        <taxon>Insecta</taxon>
        <taxon>Pterygota</taxon>
        <taxon>Neoptera</taxon>
        <taxon>Endopterygota</taxon>
        <taxon>Coleoptera</taxon>
        <taxon>Polyphaga</taxon>
        <taxon>Cucujiformia</taxon>
        <taxon>Nitidulidae</taxon>
        <taxon>Meligethinae</taxon>
        <taxon>Brassicogethes</taxon>
    </lineage>
</organism>
<accession>A0A9P0AW59</accession>
<keyword evidence="5" id="KW-0378">Hydrolase</keyword>
<keyword evidence="7" id="KW-0325">Glycoprotein</keyword>
<evidence type="ECO:0000256" key="8">
    <source>
        <dbReference type="SAM" id="Phobius"/>
    </source>
</evidence>
<reference evidence="10" key="1">
    <citation type="submission" date="2021-12" db="EMBL/GenBank/DDBJ databases">
        <authorList>
            <person name="King R."/>
        </authorList>
    </citation>
    <scope>NUCLEOTIDE SEQUENCE</scope>
</reference>
<dbReference type="CDD" id="cd07061">
    <property type="entry name" value="HP_HAP_like"/>
    <property type="match status" value="1"/>
</dbReference>
<sequence length="407" mass="47181">MAFIFILVLNFLIFGSFGDELKGVVVIYRHGDRTPVDPYPNDPYRNSSYWPVGFGQLINKGKLRHLELGRWLRNRYKNYLPEIYNANDIHIQSTDVDRTLMSAEANLAGLYPPMASQKFDKNLTWQPIPIHTIPEKMDALLAGKKECAKYTELRNALFKTPYFRNISRKYHDLFAYLTVKSGNKVTTLEKLEYLYNTLLIETFFNYTLPTWAQSAFKKMEPLAFLSFATQTYTPELARLKSGPLFDQIINYFQSRIDQSESKKMMVYSAHDTTIANLLNSMGLFEYHSPPYASTVIFELRGNNSTNYLNIFYKNSTEPQNMTLKTCSFNCNFKMFVQIMSPVALPLSQWEQACSNDGTNWYLQPFYIYIFGMVIFVLFAAIVLKMLLNLVNKKTDSSYIQLPNEEEA</sequence>
<dbReference type="SUPFAM" id="SSF53254">
    <property type="entry name" value="Phosphoglycerate mutase-like"/>
    <property type="match status" value="1"/>
</dbReference>
<keyword evidence="8" id="KW-1133">Transmembrane helix</keyword>
<evidence type="ECO:0000313" key="10">
    <source>
        <dbReference type="EMBL" id="CAH0548757.1"/>
    </source>
</evidence>
<dbReference type="PANTHER" id="PTHR11567">
    <property type="entry name" value="ACID PHOSPHATASE-RELATED"/>
    <property type="match status" value="1"/>
</dbReference>
<evidence type="ECO:0000256" key="9">
    <source>
        <dbReference type="SAM" id="SignalP"/>
    </source>
</evidence>
<protein>
    <recommendedName>
        <fullName evidence="3">acid phosphatase</fullName>
        <ecNumber evidence="3">3.1.3.2</ecNumber>
    </recommendedName>
</protein>
<keyword evidence="6" id="KW-1015">Disulfide bond</keyword>
<dbReference type="InterPro" id="IPR000560">
    <property type="entry name" value="His_Pase_clade-2"/>
</dbReference>
<feature type="chain" id="PRO_5040345707" description="acid phosphatase" evidence="9">
    <location>
        <begin position="19"/>
        <end position="407"/>
    </location>
</feature>
<name>A0A9P0AW59_BRAAE</name>
<evidence type="ECO:0000256" key="2">
    <source>
        <dbReference type="ARBA" id="ARBA00005375"/>
    </source>
</evidence>
<keyword evidence="8" id="KW-0472">Membrane</keyword>
<feature type="transmembrane region" description="Helical" evidence="8">
    <location>
        <begin position="365"/>
        <end position="387"/>
    </location>
</feature>
<dbReference type="EMBL" id="OV121141">
    <property type="protein sequence ID" value="CAH0548757.1"/>
    <property type="molecule type" value="Genomic_DNA"/>
</dbReference>
<evidence type="ECO:0000256" key="5">
    <source>
        <dbReference type="ARBA" id="ARBA00022801"/>
    </source>
</evidence>
<dbReference type="PROSITE" id="PS00778">
    <property type="entry name" value="HIS_ACID_PHOSPHAT_2"/>
    <property type="match status" value="1"/>
</dbReference>
<dbReference type="InterPro" id="IPR029033">
    <property type="entry name" value="His_PPase_superfam"/>
</dbReference>
<evidence type="ECO:0000256" key="6">
    <source>
        <dbReference type="ARBA" id="ARBA00023157"/>
    </source>
</evidence>
<comment type="similarity">
    <text evidence="2">Belongs to the histidine acid phosphatase family.</text>
</comment>
<dbReference type="Gene3D" id="3.40.50.1240">
    <property type="entry name" value="Phosphoglycerate mutase-like"/>
    <property type="match status" value="1"/>
</dbReference>
<dbReference type="OrthoDB" id="5821688at2759"/>
<comment type="catalytic activity">
    <reaction evidence="1">
        <text>a phosphate monoester + H2O = an alcohol + phosphate</text>
        <dbReference type="Rhea" id="RHEA:15017"/>
        <dbReference type="ChEBI" id="CHEBI:15377"/>
        <dbReference type="ChEBI" id="CHEBI:30879"/>
        <dbReference type="ChEBI" id="CHEBI:43474"/>
        <dbReference type="ChEBI" id="CHEBI:67140"/>
        <dbReference type="EC" id="3.1.3.2"/>
    </reaction>
</comment>
<dbReference type="InterPro" id="IPR050645">
    <property type="entry name" value="Histidine_acid_phosphatase"/>
</dbReference>
<keyword evidence="8" id="KW-0812">Transmembrane</keyword>
<keyword evidence="4 9" id="KW-0732">Signal</keyword>
<dbReference type="PROSITE" id="PS00616">
    <property type="entry name" value="HIS_ACID_PHOSPHAT_1"/>
    <property type="match status" value="1"/>
</dbReference>
<dbReference type="PANTHER" id="PTHR11567:SF211">
    <property type="entry name" value="PROSTATIC ACID PHOSPHATASE"/>
    <property type="match status" value="1"/>
</dbReference>
<gene>
    <name evidence="10" type="ORF">MELIAE_LOCUS2163</name>
</gene>
<keyword evidence="11" id="KW-1185">Reference proteome</keyword>
<dbReference type="Proteomes" id="UP001154078">
    <property type="component" value="Chromosome 10"/>
</dbReference>
<dbReference type="GO" id="GO:0003993">
    <property type="term" value="F:acid phosphatase activity"/>
    <property type="evidence" value="ECO:0007669"/>
    <property type="project" value="UniProtKB-EC"/>
</dbReference>
<evidence type="ECO:0000256" key="7">
    <source>
        <dbReference type="ARBA" id="ARBA00023180"/>
    </source>
</evidence>
<evidence type="ECO:0000313" key="11">
    <source>
        <dbReference type="Proteomes" id="UP001154078"/>
    </source>
</evidence>
<dbReference type="AlphaFoldDB" id="A0A9P0AW59"/>
<dbReference type="EC" id="3.1.3.2" evidence="3"/>
<proteinExistence type="inferred from homology"/>
<feature type="signal peptide" evidence="9">
    <location>
        <begin position="1"/>
        <end position="18"/>
    </location>
</feature>
<dbReference type="Pfam" id="PF00328">
    <property type="entry name" value="His_Phos_2"/>
    <property type="match status" value="1"/>
</dbReference>
<evidence type="ECO:0000256" key="4">
    <source>
        <dbReference type="ARBA" id="ARBA00022729"/>
    </source>
</evidence>